<reference evidence="3 4" key="1">
    <citation type="submission" date="2014-04" db="EMBL/GenBank/DDBJ databases">
        <authorList>
            <consortium name="DOE Joint Genome Institute"/>
            <person name="Kuo A."/>
            <person name="Girlanda M."/>
            <person name="Perotto S."/>
            <person name="Kohler A."/>
            <person name="Nagy L.G."/>
            <person name="Floudas D."/>
            <person name="Copeland A."/>
            <person name="Barry K.W."/>
            <person name="Cichocki N."/>
            <person name="Veneault-Fourrey C."/>
            <person name="LaButti K."/>
            <person name="Lindquist E.A."/>
            <person name="Lipzen A."/>
            <person name="Lundell T."/>
            <person name="Morin E."/>
            <person name="Murat C."/>
            <person name="Sun H."/>
            <person name="Tunlid A."/>
            <person name="Henrissat B."/>
            <person name="Grigoriev I.V."/>
            <person name="Hibbett D.S."/>
            <person name="Martin F."/>
            <person name="Nordberg H.P."/>
            <person name="Cantor M.N."/>
            <person name="Hua S.X."/>
        </authorList>
    </citation>
    <scope>NUCLEOTIDE SEQUENCE [LARGE SCALE GENOMIC DNA]</scope>
    <source>
        <strain evidence="3 4">MUT 4182</strain>
    </source>
</reference>
<dbReference type="GO" id="GO:0008757">
    <property type="term" value="F:S-adenosylmethionine-dependent methyltransferase activity"/>
    <property type="evidence" value="ECO:0007669"/>
    <property type="project" value="InterPro"/>
</dbReference>
<dbReference type="EMBL" id="KN822945">
    <property type="protein sequence ID" value="KIO33932.1"/>
    <property type="molecule type" value="Genomic_DNA"/>
</dbReference>
<evidence type="ECO:0000313" key="3">
    <source>
        <dbReference type="EMBL" id="KIO33932.1"/>
    </source>
</evidence>
<proteinExistence type="predicted"/>
<feature type="compositionally biased region" description="Acidic residues" evidence="1">
    <location>
        <begin position="14"/>
        <end position="26"/>
    </location>
</feature>
<feature type="compositionally biased region" description="Low complexity" evidence="1">
    <location>
        <begin position="43"/>
        <end position="71"/>
    </location>
</feature>
<evidence type="ECO:0000256" key="1">
    <source>
        <dbReference type="SAM" id="MobiDB-lite"/>
    </source>
</evidence>
<keyword evidence="4" id="KW-1185">Reference proteome</keyword>
<dbReference type="Gene3D" id="3.40.50.150">
    <property type="entry name" value="Vaccinia Virus protein VP39"/>
    <property type="match status" value="1"/>
</dbReference>
<sequence length="401" mass="44568">MNGEVTLRDLNFSDVDDEDIVNDPDYEPQPSEPGATDSDVSMTSSALHNTTSSSSTDISIPSAIPSDAQSIGDVSEIYPDDSISQRNAKLAAQARRFQSAIDMALQFPHAEVIGLDLVPPANVAETTVPPNCRFEVDDANLSFEHYKDCFNVVHVRSADQGVNDFESFLYEIARTLRPNGLLLLATGVPQIYDIDAKPFPVVEEGEPNWLQHTLAATYTAFGNRNNTAVDCSLYWQRWLERNPNYKSPLTRDTFVPLGPFRPNMSEREVFISNLMREDIARVMHAFRPLLVGDGVPEPEVDRWIANSVKELRELRICGHIKWRYTVAIRNTRPWQERMEQPEPLDLPRERLIVEKAERGSVVSGCSTNITAKTSSSGGATVQPATVTSWALGVPAGPPRSK</sequence>
<dbReference type="OrthoDB" id="3222024at2759"/>
<feature type="region of interest" description="Disordered" evidence="1">
    <location>
        <begin position="1"/>
        <end position="73"/>
    </location>
</feature>
<accession>A0A0C3MJQ0</accession>
<dbReference type="InterPro" id="IPR029063">
    <property type="entry name" value="SAM-dependent_MTases_sf"/>
</dbReference>
<dbReference type="Proteomes" id="UP000054248">
    <property type="component" value="Unassembled WGS sequence"/>
</dbReference>
<gene>
    <name evidence="3" type="ORF">M407DRAFT_17199</name>
</gene>
<dbReference type="SUPFAM" id="SSF53335">
    <property type="entry name" value="S-adenosyl-L-methionine-dependent methyltransferases"/>
    <property type="match status" value="1"/>
</dbReference>
<protein>
    <recommendedName>
        <fullName evidence="2">Methyltransferase type 11 domain-containing protein</fullName>
    </recommendedName>
</protein>
<dbReference type="HOGENOM" id="CLU_010595_5_3_1"/>
<name>A0A0C3MJQ0_9AGAM</name>
<dbReference type="CDD" id="cd02440">
    <property type="entry name" value="AdoMet_MTases"/>
    <property type="match status" value="1"/>
</dbReference>
<dbReference type="Pfam" id="PF08241">
    <property type="entry name" value="Methyltransf_11"/>
    <property type="match status" value="1"/>
</dbReference>
<organism evidence="3 4">
    <name type="scientific">Tulasnella calospora MUT 4182</name>
    <dbReference type="NCBI Taxonomy" id="1051891"/>
    <lineage>
        <taxon>Eukaryota</taxon>
        <taxon>Fungi</taxon>
        <taxon>Dikarya</taxon>
        <taxon>Basidiomycota</taxon>
        <taxon>Agaricomycotina</taxon>
        <taxon>Agaricomycetes</taxon>
        <taxon>Cantharellales</taxon>
        <taxon>Tulasnellaceae</taxon>
        <taxon>Tulasnella</taxon>
    </lineage>
</organism>
<feature type="domain" description="Methyltransferase type 11" evidence="2">
    <location>
        <begin position="107"/>
        <end position="183"/>
    </location>
</feature>
<dbReference type="InterPro" id="IPR013216">
    <property type="entry name" value="Methyltransf_11"/>
</dbReference>
<reference evidence="4" key="2">
    <citation type="submission" date="2015-01" db="EMBL/GenBank/DDBJ databases">
        <title>Evolutionary Origins and Diversification of the Mycorrhizal Mutualists.</title>
        <authorList>
            <consortium name="DOE Joint Genome Institute"/>
            <consortium name="Mycorrhizal Genomics Consortium"/>
            <person name="Kohler A."/>
            <person name="Kuo A."/>
            <person name="Nagy L.G."/>
            <person name="Floudas D."/>
            <person name="Copeland A."/>
            <person name="Barry K.W."/>
            <person name="Cichocki N."/>
            <person name="Veneault-Fourrey C."/>
            <person name="LaButti K."/>
            <person name="Lindquist E.A."/>
            <person name="Lipzen A."/>
            <person name="Lundell T."/>
            <person name="Morin E."/>
            <person name="Murat C."/>
            <person name="Riley R."/>
            <person name="Ohm R."/>
            <person name="Sun H."/>
            <person name="Tunlid A."/>
            <person name="Henrissat B."/>
            <person name="Grigoriev I.V."/>
            <person name="Hibbett D.S."/>
            <person name="Martin F."/>
        </authorList>
    </citation>
    <scope>NUCLEOTIDE SEQUENCE [LARGE SCALE GENOMIC DNA]</scope>
    <source>
        <strain evidence="4">MUT 4182</strain>
    </source>
</reference>
<dbReference type="AlphaFoldDB" id="A0A0C3MJQ0"/>
<evidence type="ECO:0000259" key="2">
    <source>
        <dbReference type="Pfam" id="PF08241"/>
    </source>
</evidence>
<evidence type="ECO:0000313" key="4">
    <source>
        <dbReference type="Proteomes" id="UP000054248"/>
    </source>
</evidence>